<reference evidence="2" key="1">
    <citation type="submission" date="2016-01" db="EMBL/GenBank/DDBJ databases">
        <authorList>
            <person name="Peeters C."/>
        </authorList>
    </citation>
    <scope>NUCLEOTIDE SEQUENCE [LARGE SCALE GENOMIC DNA]</scope>
    <source>
        <strain evidence="2">LMG 29317</strain>
    </source>
</reference>
<feature type="region of interest" description="Disordered" evidence="1">
    <location>
        <begin position="74"/>
        <end position="110"/>
    </location>
</feature>
<evidence type="ECO:0000256" key="1">
    <source>
        <dbReference type="SAM" id="MobiDB-lite"/>
    </source>
</evidence>
<evidence type="ECO:0000313" key="3">
    <source>
        <dbReference type="Proteomes" id="UP000055019"/>
    </source>
</evidence>
<evidence type="ECO:0000313" key="2">
    <source>
        <dbReference type="EMBL" id="SAL88553.1"/>
    </source>
</evidence>
<keyword evidence="3" id="KW-1185">Reference proteome</keyword>
<name>A0A158L6F3_9BURK</name>
<gene>
    <name evidence="2" type="ORF">AWB74_08618</name>
</gene>
<dbReference type="Proteomes" id="UP000055019">
    <property type="component" value="Unassembled WGS sequence"/>
</dbReference>
<organism evidence="2 3">
    <name type="scientific">Caballeronia arvi</name>
    <dbReference type="NCBI Taxonomy" id="1777135"/>
    <lineage>
        <taxon>Bacteria</taxon>
        <taxon>Pseudomonadati</taxon>
        <taxon>Pseudomonadota</taxon>
        <taxon>Betaproteobacteria</taxon>
        <taxon>Burkholderiales</taxon>
        <taxon>Burkholderiaceae</taxon>
        <taxon>Caballeronia</taxon>
    </lineage>
</organism>
<evidence type="ECO:0008006" key="4">
    <source>
        <dbReference type="Google" id="ProtNLM"/>
    </source>
</evidence>
<sequence length="138" mass="16108">MDVTETRYRNFKHLFEQFKEVVRRDDPKAPEKGMLKLFGDRLGVREAYMSHINTKFKNIGPTTARKMEQALKLPHGWMDQVHGQPKAKQEPKQQDQPKATQQEPTSGKDHLQVVFEMCRRKDADKTMTRLLSLLDELG</sequence>
<dbReference type="AlphaFoldDB" id="A0A158L6F3"/>
<dbReference type="EMBL" id="FCOM02000141">
    <property type="protein sequence ID" value="SAL88553.1"/>
    <property type="molecule type" value="Genomic_DNA"/>
</dbReference>
<accession>A0A158L6F3</accession>
<proteinExistence type="predicted"/>
<feature type="compositionally biased region" description="Polar residues" evidence="1">
    <location>
        <begin position="96"/>
        <end position="105"/>
    </location>
</feature>
<protein>
    <recommendedName>
        <fullName evidence="4">Bacteriophage protein</fullName>
    </recommendedName>
</protein>
<comment type="caution">
    <text evidence="2">The sequence shown here is derived from an EMBL/GenBank/DDBJ whole genome shotgun (WGS) entry which is preliminary data.</text>
</comment>